<organism evidence="1 2">
    <name type="scientific">Sphingobium ummariense RL-3</name>
    <dbReference type="NCBI Taxonomy" id="1346791"/>
    <lineage>
        <taxon>Bacteria</taxon>
        <taxon>Pseudomonadati</taxon>
        <taxon>Pseudomonadota</taxon>
        <taxon>Alphaproteobacteria</taxon>
        <taxon>Sphingomonadales</taxon>
        <taxon>Sphingomonadaceae</taxon>
        <taxon>Sphingobium</taxon>
    </lineage>
</organism>
<evidence type="ECO:0000313" key="1">
    <source>
        <dbReference type="EMBL" id="EQB33988.1"/>
    </source>
</evidence>
<dbReference type="Pfam" id="PF07277">
    <property type="entry name" value="SapC"/>
    <property type="match status" value="1"/>
</dbReference>
<dbReference type="STRING" id="1346791.M529_01300"/>
<name>T0KKW7_9SPHN</name>
<gene>
    <name evidence="1" type="ORF">M529_01300</name>
</gene>
<dbReference type="AlphaFoldDB" id="T0KKW7"/>
<dbReference type="EMBL" id="AUWY01000022">
    <property type="protein sequence ID" value="EQB33988.1"/>
    <property type="molecule type" value="Genomic_DNA"/>
</dbReference>
<accession>T0KKW7</accession>
<sequence>MEVHELLDSRAHGDLRLETRRKPYHFIRVVPAEFGRAAAVGPLLFSKNSETGAFYAGLMLGFRPEEILTDAVAPDAFWPLEMVREGFFTAGENIAIDRNHPRFGDDGDSPLFESDGTPSLSLQRVQRALGQLVRGSAESEAFIAALLEHRLIEPIDISLRFDDGERMSLDGLYSIGLDTLSELDDAAALALFRSGHLQLAYVMIASLQHIPLLARKRNQRLADAV</sequence>
<dbReference type="Proteomes" id="UP000015523">
    <property type="component" value="Unassembled WGS sequence"/>
</dbReference>
<reference evidence="1 2" key="1">
    <citation type="journal article" date="2013" name="Genome Announc.">
        <title>Draft Genome Sequence of Sphingobium ummariense Strain RL-3, a Hexachlorocyclohexane-Degrading Bacterium.</title>
        <authorList>
            <person name="Kohli P."/>
            <person name="Dua A."/>
            <person name="Sangwan N."/>
            <person name="Oldach P."/>
            <person name="Khurana J.P."/>
            <person name="Lal R."/>
        </authorList>
    </citation>
    <scope>NUCLEOTIDE SEQUENCE [LARGE SCALE GENOMIC DNA]</scope>
    <source>
        <strain evidence="1 2">RL-3</strain>
    </source>
</reference>
<dbReference type="RefSeq" id="WP_021316316.1">
    <property type="nucleotide sequence ID" value="NZ_AUWY01000022.1"/>
</dbReference>
<protein>
    <recommendedName>
        <fullName evidence="3">Multidrug transporter</fullName>
    </recommendedName>
</protein>
<keyword evidence="2" id="KW-1185">Reference proteome</keyword>
<comment type="caution">
    <text evidence="1">The sequence shown here is derived from an EMBL/GenBank/DDBJ whole genome shotgun (WGS) entry which is preliminary data.</text>
</comment>
<dbReference type="eggNOG" id="ENOG502ZB6Q">
    <property type="taxonomic scope" value="Bacteria"/>
</dbReference>
<proteinExistence type="predicted"/>
<evidence type="ECO:0000313" key="2">
    <source>
        <dbReference type="Proteomes" id="UP000015523"/>
    </source>
</evidence>
<dbReference type="InterPro" id="IPR010836">
    <property type="entry name" value="SapC"/>
</dbReference>
<dbReference type="PATRIC" id="fig|1346791.3.peg.245"/>
<evidence type="ECO:0008006" key="3">
    <source>
        <dbReference type="Google" id="ProtNLM"/>
    </source>
</evidence>
<dbReference type="OrthoDB" id="8888710at2"/>